<evidence type="ECO:0000313" key="3">
    <source>
        <dbReference type="EMBL" id="PIR77530.1"/>
    </source>
</evidence>
<dbReference type="GO" id="GO:0016857">
    <property type="term" value="F:racemase and epimerase activity, acting on carbohydrates and derivatives"/>
    <property type="evidence" value="ECO:0007669"/>
    <property type="project" value="InterPro"/>
</dbReference>
<dbReference type="SUPFAM" id="SSF51366">
    <property type="entry name" value="Ribulose-phoshate binding barrel"/>
    <property type="match status" value="1"/>
</dbReference>
<evidence type="ECO:0000313" key="4">
    <source>
        <dbReference type="Proteomes" id="UP000228528"/>
    </source>
</evidence>
<dbReference type="Gene3D" id="3.20.20.70">
    <property type="entry name" value="Aldolase class I"/>
    <property type="match status" value="1"/>
</dbReference>
<dbReference type="AlphaFoldDB" id="A0A2M6P270"/>
<dbReference type="Proteomes" id="UP000228528">
    <property type="component" value="Unassembled WGS sequence"/>
</dbReference>
<evidence type="ECO:0008006" key="5">
    <source>
        <dbReference type="Google" id="ProtNLM"/>
    </source>
</evidence>
<evidence type="ECO:0000256" key="1">
    <source>
        <dbReference type="ARBA" id="ARBA00022723"/>
    </source>
</evidence>
<accession>A0A2M6P270</accession>
<name>A0A2M6P270_9BACT</name>
<gene>
    <name evidence="3" type="ORF">COU30_01935</name>
</gene>
<dbReference type="EMBL" id="PFBW01000085">
    <property type="protein sequence ID" value="PIR77530.1"/>
    <property type="molecule type" value="Genomic_DNA"/>
</dbReference>
<dbReference type="InterPro" id="IPR013785">
    <property type="entry name" value="Aldolase_TIM"/>
</dbReference>
<protein>
    <recommendedName>
        <fullName evidence="5">Ribulose-phosphate 3-epimerase</fullName>
    </recommendedName>
</protein>
<dbReference type="InterPro" id="IPR000056">
    <property type="entry name" value="Ribul_P_3_epim-like"/>
</dbReference>
<keyword evidence="2" id="KW-0413">Isomerase</keyword>
<dbReference type="GO" id="GO:0046872">
    <property type="term" value="F:metal ion binding"/>
    <property type="evidence" value="ECO:0007669"/>
    <property type="project" value="UniProtKB-KW"/>
</dbReference>
<proteinExistence type="predicted"/>
<evidence type="ECO:0000256" key="2">
    <source>
        <dbReference type="ARBA" id="ARBA00023235"/>
    </source>
</evidence>
<reference evidence="4" key="1">
    <citation type="submission" date="2017-09" db="EMBL/GenBank/DDBJ databases">
        <title>Depth-based differentiation of microbial function through sediment-hosted aquifers and enrichment of novel symbionts in the deep terrestrial subsurface.</title>
        <authorList>
            <person name="Probst A.J."/>
            <person name="Ladd B."/>
            <person name="Jarett J.K."/>
            <person name="Geller-Mcgrath D.E."/>
            <person name="Sieber C.M.K."/>
            <person name="Emerson J.B."/>
            <person name="Anantharaman K."/>
            <person name="Thomas B.C."/>
            <person name="Malmstrom R."/>
            <person name="Stieglmeier M."/>
            <person name="Klingl A."/>
            <person name="Woyke T."/>
            <person name="Ryan C.M."/>
            <person name="Banfield J.F."/>
        </authorList>
    </citation>
    <scope>NUCLEOTIDE SEQUENCE [LARGE SCALE GENOMIC DNA]</scope>
</reference>
<keyword evidence="1" id="KW-0479">Metal-binding</keyword>
<dbReference type="Pfam" id="PF00834">
    <property type="entry name" value="Ribul_P_3_epim"/>
    <property type="match status" value="1"/>
</dbReference>
<dbReference type="PANTHER" id="PTHR11749">
    <property type="entry name" value="RIBULOSE-5-PHOSPHATE-3-EPIMERASE"/>
    <property type="match status" value="1"/>
</dbReference>
<comment type="caution">
    <text evidence="3">The sequence shown here is derived from an EMBL/GenBank/DDBJ whole genome shotgun (WGS) entry which is preliminary data.</text>
</comment>
<dbReference type="InterPro" id="IPR011060">
    <property type="entry name" value="RibuloseP-bd_barrel"/>
</dbReference>
<dbReference type="GO" id="GO:0005975">
    <property type="term" value="P:carbohydrate metabolic process"/>
    <property type="evidence" value="ECO:0007669"/>
    <property type="project" value="InterPro"/>
</dbReference>
<organism evidence="3 4">
    <name type="scientific">Candidatus Magasanikbacteria bacterium CG10_big_fil_rev_8_21_14_0_10_38_6</name>
    <dbReference type="NCBI Taxonomy" id="1974647"/>
    <lineage>
        <taxon>Bacteria</taxon>
        <taxon>Candidatus Magasanikiibacteriota</taxon>
    </lineage>
</organism>
<sequence>MHNIEIIPSILVKTEQEFLTQSAAVSDCVNMIQLDIADGIFVPNTTWHPDPDTITDNLEIDCELHLMVSNPLEEARRFEFVDQIKRILIHYESTPNIEHVIGAIHSYGWEVGLVLKPETPITVIDTYNEEIDAVMLMGVNPGLQGQSFIPETLQKIITLHKTYPNLFISLDGAVNEQTIIDIAKTHIHAVCPGSAIFGNNNSPKQNIQNMYTLIDQASKQ</sequence>